<evidence type="ECO:0000313" key="3">
    <source>
        <dbReference type="Proteomes" id="UP001596254"/>
    </source>
</evidence>
<dbReference type="EMBL" id="JBHSSK010000008">
    <property type="protein sequence ID" value="MFC6206435.1"/>
    <property type="molecule type" value="Genomic_DNA"/>
</dbReference>
<keyword evidence="3" id="KW-1185">Reference proteome</keyword>
<accession>A0ABW1SPN7</accession>
<feature type="non-terminal residue" evidence="2">
    <location>
        <position position="1"/>
    </location>
</feature>
<sequence length="33" mass="4193">DELIQINWYLNSRPLKCLNWRTPIEIFLRDLRY</sequence>
<comment type="caution">
    <text evidence="2">The sequence shown here is derived from an EMBL/GenBank/DDBJ whole genome shotgun (WGS) entry which is preliminary data.</text>
</comment>
<gene>
    <name evidence="1" type="ORF">ACFP1G_02165</name>
    <name evidence="2" type="ORF">ACFP1G_02945</name>
</gene>
<reference evidence="3" key="2">
    <citation type="journal article" date="2019" name="Int. J. Syst. Evol. Microbiol.">
        <title>The Global Catalogue of Microorganisms (GCM) 10K type strain sequencing project: providing services to taxonomists for standard genome sequencing and annotation.</title>
        <authorList>
            <consortium name="The Broad Institute Genomics Platform"/>
            <consortium name="The Broad Institute Genome Sequencing Center for Infectious Disease"/>
            <person name="Wu L."/>
            <person name="Ma J."/>
        </authorList>
    </citation>
    <scope>NUCLEOTIDE SEQUENCE [LARGE SCALE GENOMIC DNA]</scope>
    <source>
        <strain evidence="3">CCM 8905</strain>
    </source>
</reference>
<reference evidence="2" key="1">
    <citation type="journal article" date="2014" name="Int. J. Syst. Evol. Microbiol.">
        <title>Complete genome of a new Firmicutes species belonging to the dominant human colonic microbiota ('Ruminococcus bicirculans') reveals two chromosomes and a selective capacity to utilize plant glucans.</title>
        <authorList>
            <consortium name="NISC Comparative Sequencing Program"/>
            <person name="Wegmann U."/>
            <person name="Louis P."/>
            <person name="Goesmann A."/>
            <person name="Henrissat B."/>
            <person name="Duncan S.H."/>
            <person name="Flint H.J."/>
        </authorList>
    </citation>
    <scope>NUCLEOTIDE SEQUENCE</scope>
    <source>
        <strain evidence="2">CCM 8905</strain>
    </source>
</reference>
<protein>
    <submittedName>
        <fullName evidence="2">IS30 family transposase</fullName>
    </submittedName>
</protein>
<organism evidence="2 3">
    <name type="scientific">Levilactobacillus tongjiangensis</name>
    <dbReference type="NCBI Taxonomy" id="2486023"/>
    <lineage>
        <taxon>Bacteria</taxon>
        <taxon>Bacillati</taxon>
        <taxon>Bacillota</taxon>
        <taxon>Bacilli</taxon>
        <taxon>Lactobacillales</taxon>
        <taxon>Lactobacillaceae</taxon>
        <taxon>Levilactobacillus</taxon>
    </lineage>
</organism>
<reference evidence="2" key="3">
    <citation type="submission" date="2024-09" db="EMBL/GenBank/DDBJ databases">
        <authorList>
            <person name="Sun Q."/>
            <person name="Mori K."/>
        </authorList>
    </citation>
    <scope>NUCLEOTIDE SEQUENCE</scope>
    <source>
        <strain evidence="2">CCM 8905</strain>
    </source>
</reference>
<dbReference type="Proteomes" id="UP001596254">
    <property type="component" value="Unassembled WGS sequence"/>
</dbReference>
<name>A0ABW1SPN7_9LACO</name>
<dbReference type="EMBL" id="JBHSSK010000007">
    <property type="protein sequence ID" value="MFC6206283.1"/>
    <property type="molecule type" value="Genomic_DNA"/>
</dbReference>
<proteinExistence type="predicted"/>
<evidence type="ECO:0000313" key="1">
    <source>
        <dbReference type="EMBL" id="MFC6206283.1"/>
    </source>
</evidence>
<evidence type="ECO:0000313" key="2">
    <source>
        <dbReference type="EMBL" id="MFC6206435.1"/>
    </source>
</evidence>